<evidence type="ECO:0000313" key="3">
    <source>
        <dbReference type="Proteomes" id="UP001152803"/>
    </source>
</evidence>
<feature type="compositionally biased region" description="Basic and acidic residues" evidence="1">
    <location>
        <begin position="18"/>
        <end position="83"/>
    </location>
</feature>
<accession>A0A9Q1D242</accession>
<feature type="compositionally biased region" description="Polar residues" evidence="1">
    <location>
        <begin position="8"/>
        <end position="17"/>
    </location>
</feature>
<evidence type="ECO:0000256" key="1">
    <source>
        <dbReference type="SAM" id="MobiDB-lite"/>
    </source>
</evidence>
<keyword evidence="3" id="KW-1185">Reference proteome</keyword>
<proteinExistence type="predicted"/>
<feature type="region of interest" description="Disordered" evidence="1">
    <location>
        <begin position="1"/>
        <end position="182"/>
    </location>
</feature>
<name>A0A9Q1D242_CONCO</name>
<dbReference type="Proteomes" id="UP001152803">
    <property type="component" value="Unassembled WGS sequence"/>
</dbReference>
<comment type="caution">
    <text evidence="2">The sequence shown here is derived from an EMBL/GenBank/DDBJ whole genome shotgun (WGS) entry which is preliminary data.</text>
</comment>
<reference evidence="2" key="1">
    <citation type="journal article" date="2023" name="Science">
        <title>Genome structures resolve the early diversification of teleost fishes.</title>
        <authorList>
            <person name="Parey E."/>
            <person name="Louis A."/>
            <person name="Montfort J."/>
            <person name="Bouchez O."/>
            <person name="Roques C."/>
            <person name="Iampietro C."/>
            <person name="Lluch J."/>
            <person name="Castinel A."/>
            <person name="Donnadieu C."/>
            <person name="Desvignes T."/>
            <person name="Floi Bucao C."/>
            <person name="Jouanno E."/>
            <person name="Wen M."/>
            <person name="Mejri S."/>
            <person name="Dirks R."/>
            <person name="Jansen H."/>
            <person name="Henkel C."/>
            <person name="Chen W.J."/>
            <person name="Zahm M."/>
            <person name="Cabau C."/>
            <person name="Klopp C."/>
            <person name="Thompson A.W."/>
            <person name="Robinson-Rechavi M."/>
            <person name="Braasch I."/>
            <person name="Lecointre G."/>
            <person name="Bobe J."/>
            <person name="Postlethwait J.H."/>
            <person name="Berthelot C."/>
            <person name="Roest Crollius H."/>
            <person name="Guiguen Y."/>
        </authorList>
    </citation>
    <scope>NUCLEOTIDE SEQUENCE</scope>
    <source>
        <strain evidence="2">Concon-B</strain>
    </source>
</reference>
<gene>
    <name evidence="2" type="ORF">COCON_G00199380</name>
</gene>
<dbReference type="EMBL" id="JAFJMO010000015">
    <property type="protein sequence ID" value="KAJ8256074.1"/>
    <property type="molecule type" value="Genomic_DNA"/>
</dbReference>
<protein>
    <submittedName>
        <fullName evidence="2">Uncharacterized protein</fullName>
    </submittedName>
</protein>
<sequence>MLHPSPHTGLTSANGSTDVDKGCRPTERPDSPGFHDAHLCVRDSEERPAQPLSDDGRGEREGGILRQRADRGGVPAGDRREVQHSLPAQRSRHRPPGQGGGVPRGRQDAGLPGRLRELPQHVPAHGGEAGGRGLDGARRTGPRGGPGGLRLQHHRLPAREPQTPHARELRRLRQSRPGLRSA</sequence>
<evidence type="ECO:0000313" key="2">
    <source>
        <dbReference type="EMBL" id="KAJ8256074.1"/>
    </source>
</evidence>
<organism evidence="2 3">
    <name type="scientific">Conger conger</name>
    <name type="common">Conger eel</name>
    <name type="synonym">Muraena conger</name>
    <dbReference type="NCBI Taxonomy" id="82655"/>
    <lineage>
        <taxon>Eukaryota</taxon>
        <taxon>Metazoa</taxon>
        <taxon>Chordata</taxon>
        <taxon>Craniata</taxon>
        <taxon>Vertebrata</taxon>
        <taxon>Euteleostomi</taxon>
        <taxon>Actinopterygii</taxon>
        <taxon>Neopterygii</taxon>
        <taxon>Teleostei</taxon>
        <taxon>Anguilliformes</taxon>
        <taxon>Congridae</taxon>
        <taxon>Conger</taxon>
    </lineage>
</organism>
<dbReference type="AlphaFoldDB" id="A0A9Q1D242"/>